<reference evidence="2" key="1">
    <citation type="submission" date="2021-12" db="EMBL/GenBank/DDBJ databases">
        <title>Black yeast isolated from Biological Soil Crust.</title>
        <authorList>
            <person name="Kurbessoian T."/>
        </authorList>
    </citation>
    <scope>NUCLEOTIDE SEQUENCE</scope>
    <source>
        <strain evidence="2">CCFEE 5208</strain>
    </source>
</reference>
<proteinExistence type="predicted"/>
<dbReference type="AlphaFoldDB" id="A0AAN6F3H2"/>
<gene>
    <name evidence="2" type="ORF">LTR82_017809</name>
</gene>
<evidence type="ECO:0000313" key="3">
    <source>
        <dbReference type="Proteomes" id="UP001168146"/>
    </source>
</evidence>
<dbReference type="Proteomes" id="UP001168146">
    <property type="component" value="Unassembled WGS sequence"/>
</dbReference>
<evidence type="ECO:0008006" key="4">
    <source>
        <dbReference type="Google" id="ProtNLM"/>
    </source>
</evidence>
<evidence type="ECO:0000256" key="1">
    <source>
        <dbReference type="SAM" id="MobiDB-lite"/>
    </source>
</evidence>
<protein>
    <recommendedName>
        <fullName evidence="4">HNH nuclease domain-containing protein</fullName>
    </recommendedName>
</protein>
<feature type="region of interest" description="Disordered" evidence="1">
    <location>
        <begin position="283"/>
        <end position="310"/>
    </location>
</feature>
<sequence>MRRVSFDSIPPCHVAYASVHPGYTAPNVLFTLPAGDGPDRDRAHYGTVNDATSIITKDAANAWLSKSSSADDDSVTPDLDGFLSAGDYFLHVARDDSSNRAPYPVVPNFRARPFPHGAVPPLWYLASRNDLSLPRTSDPVSSFVAGEYCRITKKFLACDHAHIIPASEKLWFTSNEMDQYGQLSGRTGEAAADAEDKAAAEGAAWFTQMMNEGEELYEDWHFRKSQSLAGRSPEYLYARFAWNLFPKLHGFLQAGQQRWLTVRGSDGITVSRAYNPTECREFTVGQGRGRSASPTKRARSAAGGNDELGASDDFYEHERLCKLYDADATPMTPSFDSAVADMHDEYL</sequence>
<comment type="caution">
    <text evidence="2">The sequence shown here is derived from an EMBL/GenBank/DDBJ whole genome shotgun (WGS) entry which is preliminary data.</text>
</comment>
<evidence type="ECO:0000313" key="2">
    <source>
        <dbReference type="EMBL" id="KAK0302610.1"/>
    </source>
</evidence>
<name>A0AAN6F3H2_9PEZI</name>
<accession>A0AAN6F3H2</accession>
<organism evidence="2 3">
    <name type="scientific">Friedmanniomyces endolithicus</name>
    <dbReference type="NCBI Taxonomy" id="329885"/>
    <lineage>
        <taxon>Eukaryota</taxon>
        <taxon>Fungi</taxon>
        <taxon>Dikarya</taxon>
        <taxon>Ascomycota</taxon>
        <taxon>Pezizomycotina</taxon>
        <taxon>Dothideomycetes</taxon>
        <taxon>Dothideomycetidae</taxon>
        <taxon>Mycosphaerellales</taxon>
        <taxon>Teratosphaeriaceae</taxon>
        <taxon>Friedmanniomyces</taxon>
    </lineage>
</organism>
<dbReference type="EMBL" id="JASUXU010000178">
    <property type="protein sequence ID" value="KAK0302610.1"/>
    <property type="molecule type" value="Genomic_DNA"/>
</dbReference>